<evidence type="ECO:0000256" key="7">
    <source>
        <dbReference type="SAM" id="Phobius"/>
    </source>
</evidence>
<sequence>MLKPTCLLFLCVLIHITATFAAHTKRGDCDEDKPKKTSTQIIHKPEPTHTSTTIIAVTVTDKVTATHVPSAQPTIPFKNDTASREHCHTCENSCEHSCSDSPCGHTCKDGPCHVVCIYKTPPPKYEPQIVAAGALLMTLGLFMMLMGFPFFIVTMAITGLLLGSSVTWVCLHAAEPPLGYPIPSTFYLACCIGGGLLLAGISLFWWKVTMYLLCGAAGYLLSLYIWTWREDFILQDILARNIIGLALGFIFILGFVLVEFATVILSTSLIGAYAFIFGLDLFVKTGFLIGFKNILDFNRHLTGNHDYIDASTAKPMDEASRFYAHYTINSKVYGMLAAVVGLWMVSSIWQRYYNSGNRFGLRVIKNSNDTLKAKFQKITPKTKYSSTD</sequence>
<gene>
    <name evidence="10" type="ORF">INT47_010184</name>
</gene>
<comment type="subcellular location">
    <subcellularLocation>
        <location evidence="1">Membrane</location>
        <topology evidence="1">Multi-pass membrane protein</topology>
    </subcellularLocation>
</comment>
<dbReference type="Pfam" id="PF13886">
    <property type="entry name" value="TM7S3_TM198"/>
    <property type="match status" value="1"/>
</dbReference>
<evidence type="ECO:0000256" key="3">
    <source>
        <dbReference type="ARBA" id="ARBA00022692"/>
    </source>
</evidence>
<evidence type="ECO:0000259" key="9">
    <source>
        <dbReference type="Pfam" id="PF13886"/>
    </source>
</evidence>
<feature type="transmembrane region" description="Helical" evidence="7">
    <location>
        <begin position="238"/>
        <end position="258"/>
    </location>
</feature>
<feature type="signal peptide" evidence="8">
    <location>
        <begin position="1"/>
        <end position="21"/>
    </location>
</feature>
<keyword evidence="3 7" id="KW-0812">Transmembrane</keyword>
<reference evidence="10" key="1">
    <citation type="submission" date="2020-12" db="EMBL/GenBank/DDBJ databases">
        <title>Metabolic potential, ecology and presence of endohyphal bacteria is reflected in genomic diversity of Mucoromycotina.</title>
        <authorList>
            <person name="Muszewska A."/>
            <person name="Okrasinska A."/>
            <person name="Steczkiewicz K."/>
            <person name="Drgas O."/>
            <person name="Orlowska M."/>
            <person name="Perlinska-Lenart U."/>
            <person name="Aleksandrzak-Piekarczyk T."/>
            <person name="Szatraj K."/>
            <person name="Zielenkiewicz U."/>
            <person name="Pilsyk S."/>
            <person name="Malc E."/>
            <person name="Mieczkowski P."/>
            <person name="Kruszewska J.S."/>
            <person name="Biernat P."/>
            <person name="Pawlowska J."/>
        </authorList>
    </citation>
    <scope>NUCLEOTIDE SEQUENCE</scope>
    <source>
        <strain evidence="10">WA0000017839</strain>
    </source>
</reference>
<evidence type="ECO:0000256" key="1">
    <source>
        <dbReference type="ARBA" id="ARBA00004141"/>
    </source>
</evidence>
<proteinExistence type="inferred from homology"/>
<feature type="transmembrane region" description="Helical" evidence="7">
    <location>
        <begin position="129"/>
        <end position="148"/>
    </location>
</feature>
<feature type="transmembrane region" description="Helical" evidence="7">
    <location>
        <begin position="186"/>
        <end position="205"/>
    </location>
</feature>
<evidence type="ECO:0000256" key="6">
    <source>
        <dbReference type="ARBA" id="ARBA00049737"/>
    </source>
</evidence>
<name>A0A8H7RD60_9FUNG</name>
<comment type="similarity">
    <text evidence="2">Belongs to the TMEM198 family.</text>
</comment>
<dbReference type="PANTHER" id="PTHR31247:SF5">
    <property type="entry name" value="DUF4203 DOMAIN-CONTAINING PROTEIN"/>
    <property type="match status" value="1"/>
</dbReference>
<evidence type="ECO:0000256" key="8">
    <source>
        <dbReference type="SAM" id="SignalP"/>
    </source>
</evidence>
<dbReference type="InterPro" id="IPR025256">
    <property type="entry name" value="TM7S3/TM198-like_dom"/>
</dbReference>
<dbReference type="PANTHER" id="PTHR31247">
    <property type="entry name" value="TRANSMEMBRANE PROTEIN 198 FAMILY MEMBER"/>
    <property type="match status" value="1"/>
</dbReference>
<dbReference type="EMBL" id="JAEPRD010000019">
    <property type="protein sequence ID" value="KAG2208488.1"/>
    <property type="molecule type" value="Genomic_DNA"/>
</dbReference>
<feature type="transmembrane region" description="Helical" evidence="7">
    <location>
        <begin position="270"/>
        <end position="291"/>
    </location>
</feature>
<dbReference type="OrthoDB" id="102260at2759"/>
<evidence type="ECO:0000313" key="11">
    <source>
        <dbReference type="Proteomes" id="UP000603453"/>
    </source>
</evidence>
<dbReference type="Proteomes" id="UP000603453">
    <property type="component" value="Unassembled WGS sequence"/>
</dbReference>
<protein>
    <recommendedName>
        <fullName evidence="6">Transmembrane protein 198</fullName>
    </recommendedName>
</protein>
<keyword evidence="11" id="KW-1185">Reference proteome</keyword>
<comment type="caution">
    <text evidence="10">The sequence shown here is derived from an EMBL/GenBank/DDBJ whole genome shotgun (WGS) entry which is preliminary data.</text>
</comment>
<dbReference type="GO" id="GO:0005886">
    <property type="term" value="C:plasma membrane"/>
    <property type="evidence" value="ECO:0007669"/>
    <property type="project" value="TreeGrafter"/>
</dbReference>
<dbReference type="InterPro" id="IPR040236">
    <property type="entry name" value="TMEM198"/>
</dbReference>
<dbReference type="AlphaFoldDB" id="A0A8H7RD60"/>
<evidence type="ECO:0000256" key="5">
    <source>
        <dbReference type="ARBA" id="ARBA00023136"/>
    </source>
</evidence>
<keyword evidence="8" id="KW-0732">Signal</keyword>
<organism evidence="10 11">
    <name type="scientific">Mucor saturninus</name>
    <dbReference type="NCBI Taxonomy" id="64648"/>
    <lineage>
        <taxon>Eukaryota</taxon>
        <taxon>Fungi</taxon>
        <taxon>Fungi incertae sedis</taxon>
        <taxon>Mucoromycota</taxon>
        <taxon>Mucoromycotina</taxon>
        <taxon>Mucoromycetes</taxon>
        <taxon>Mucorales</taxon>
        <taxon>Mucorineae</taxon>
        <taxon>Mucoraceae</taxon>
        <taxon>Mucor</taxon>
    </lineage>
</organism>
<evidence type="ECO:0000313" key="10">
    <source>
        <dbReference type="EMBL" id="KAG2208488.1"/>
    </source>
</evidence>
<feature type="chain" id="PRO_5034518141" description="Transmembrane protein 198" evidence="8">
    <location>
        <begin position="22"/>
        <end position="388"/>
    </location>
</feature>
<accession>A0A8H7RD60</accession>
<evidence type="ECO:0000256" key="4">
    <source>
        <dbReference type="ARBA" id="ARBA00022989"/>
    </source>
</evidence>
<keyword evidence="5 7" id="KW-0472">Membrane</keyword>
<feature type="transmembrane region" description="Helical" evidence="7">
    <location>
        <begin position="155"/>
        <end position="174"/>
    </location>
</feature>
<keyword evidence="4 7" id="KW-1133">Transmembrane helix</keyword>
<feature type="transmembrane region" description="Helical" evidence="7">
    <location>
        <begin position="210"/>
        <end position="226"/>
    </location>
</feature>
<feature type="transmembrane region" description="Helical" evidence="7">
    <location>
        <begin position="332"/>
        <end position="349"/>
    </location>
</feature>
<evidence type="ECO:0000256" key="2">
    <source>
        <dbReference type="ARBA" id="ARBA00006244"/>
    </source>
</evidence>
<feature type="domain" description="TM7S3/TM198-like" evidence="9">
    <location>
        <begin position="133"/>
        <end position="350"/>
    </location>
</feature>